<dbReference type="InterPro" id="IPR011528">
    <property type="entry name" value="NERD"/>
</dbReference>
<sequence length="304" mass="35981">MRNLLFKHRTESIELIILSFLNRRMELSKTDQQLYYNLRKGYEGELMFDALTKNLTSDCLVLNDLVFKTNNQNFQIDSLIIMKNQIYLLEIKNFSGDHFYKSNDRLHNTRKEITNPLIQLCRSETLLRQMLIKLNTNIPIQAYVIFINPEFTMYQAPMEKPFIFPGQLNRFFKKLNTDTAKLTPQQTELAEALLSLHLQENPYQQLPTYNYQEVKKGIACSNCQSFDMQIIGRKCRCMTCGVIELFDTAVARTVNEYKILFPNEKVTTNKMIEWCNITPSKQRIQRSLKKHFQHSGKHQWSYYQ</sequence>
<dbReference type="Pfam" id="PF08378">
    <property type="entry name" value="NERD"/>
    <property type="match status" value="1"/>
</dbReference>
<dbReference type="EMBL" id="QJTJ01000020">
    <property type="protein sequence ID" value="PYF04758.1"/>
    <property type="molecule type" value="Genomic_DNA"/>
</dbReference>
<keyword evidence="3" id="KW-1185">Reference proteome</keyword>
<evidence type="ECO:0000259" key="1">
    <source>
        <dbReference type="PROSITE" id="PS50965"/>
    </source>
</evidence>
<accession>A0A318TP18</accession>
<dbReference type="RefSeq" id="WP_235867667.1">
    <property type="nucleotide sequence ID" value="NZ_PYWJ01000004.1"/>
</dbReference>
<organism evidence="2 3">
    <name type="scientific">Ureibacillus chungkukjangi</name>
    <dbReference type="NCBI Taxonomy" id="1202712"/>
    <lineage>
        <taxon>Bacteria</taxon>
        <taxon>Bacillati</taxon>
        <taxon>Bacillota</taxon>
        <taxon>Bacilli</taxon>
        <taxon>Bacillales</taxon>
        <taxon>Caryophanaceae</taxon>
        <taxon>Ureibacillus</taxon>
    </lineage>
</organism>
<reference evidence="2 3" key="1">
    <citation type="submission" date="2018-06" db="EMBL/GenBank/DDBJ databases">
        <title>Genomic Encyclopedia of Archaeal and Bacterial Type Strains, Phase II (KMG-II): from individual species to whole genera.</title>
        <authorList>
            <person name="Goeker M."/>
        </authorList>
    </citation>
    <scope>NUCLEOTIDE SEQUENCE [LARGE SCALE GENOMIC DNA]</scope>
    <source>
        <strain evidence="2 3">KACC 16626</strain>
    </source>
</reference>
<evidence type="ECO:0000313" key="3">
    <source>
        <dbReference type="Proteomes" id="UP000247416"/>
    </source>
</evidence>
<proteinExistence type="predicted"/>
<name>A0A318TP18_9BACL</name>
<protein>
    <submittedName>
        <fullName evidence="2">Nuclease-like protein</fullName>
    </submittedName>
</protein>
<dbReference type="Proteomes" id="UP000247416">
    <property type="component" value="Unassembled WGS sequence"/>
</dbReference>
<gene>
    <name evidence="2" type="ORF">BJ095_12034</name>
</gene>
<dbReference type="PROSITE" id="PS50965">
    <property type="entry name" value="NERD"/>
    <property type="match status" value="1"/>
</dbReference>
<feature type="domain" description="NERD" evidence="1">
    <location>
        <begin position="40"/>
        <end position="150"/>
    </location>
</feature>
<comment type="caution">
    <text evidence="2">The sequence shown here is derived from an EMBL/GenBank/DDBJ whole genome shotgun (WGS) entry which is preliminary data.</text>
</comment>
<evidence type="ECO:0000313" key="2">
    <source>
        <dbReference type="EMBL" id="PYF04758.1"/>
    </source>
</evidence>
<dbReference type="AlphaFoldDB" id="A0A318TP18"/>